<comment type="caution">
    <text evidence="2">The sequence shown here is derived from an EMBL/GenBank/DDBJ whole genome shotgun (WGS) entry which is preliminary data.</text>
</comment>
<name>A0A9D1RZ12_9CORY</name>
<accession>A0A9D1RZ12</accession>
<sequence>MSIYINAYCTVREPVPFHPTSPGGEATAVRSLEQGSPESQDMYQHLKGFEGFATQQGTDRGQGYNGITHGVVQHIRAVKTQYVFDRPDNYSPTDLQEFAGWAEKTNPIFFMPDGTVRNAQGRDLLDPATPLEAVPHPPEAYERMRRVRGDLWNRGFKVAPSLPPVTSEREAQVRPPEQILNRAVTLAVVATIAGKVLDGEPVDLQAIRAGSTRTFENLTEPEQHFISRVESLQGPEAVEYPQDVKDAAGQLVWSMMAAEIMAWALGLVEMDTTTIQPADIPALRAGLRSVDREGRSASDLSLVELPELCDVWERTFSLRWYAVDQDIRQRNGQATEGAHLEPAQASALLERHRALAWMLDPFTEYTEVDLST</sequence>
<evidence type="ECO:0000313" key="2">
    <source>
        <dbReference type="EMBL" id="HIW96369.1"/>
    </source>
</evidence>
<reference evidence="2" key="2">
    <citation type="submission" date="2021-04" db="EMBL/GenBank/DDBJ databases">
        <authorList>
            <person name="Gilroy R."/>
        </authorList>
    </citation>
    <scope>NUCLEOTIDE SEQUENCE</scope>
    <source>
        <strain evidence="2">4376</strain>
    </source>
</reference>
<organism evidence="2 3">
    <name type="scientific">Candidatus Corynebacterium gallistercoris</name>
    <dbReference type="NCBI Taxonomy" id="2838530"/>
    <lineage>
        <taxon>Bacteria</taxon>
        <taxon>Bacillati</taxon>
        <taxon>Actinomycetota</taxon>
        <taxon>Actinomycetes</taxon>
        <taxon>Mycobacteriales</taxon>
        <taxon>Corynebacteriaceae</taxon>
        <taxon>Corynebacterium</taxon>
    </lineage>
</organism>
<protein>
    <submittedName>
        <fullName evidence="2">DUF4272 domain-containing protein</fullName>
    </submittedName>
</protein>
<gene>
    <name evidence="2" type="ORF">H9867_07810</name>
</gene>
<dbReference type="AlphaFoldDB" id="A0A9D1RZ12"/>
<feature type="region of interest" description="Disordered" evidence="1">
    <location>
        <begin position="18"/>
        <end position="39"/>
    </location>
</feature>
<dbReference type="InterPro" id="IPR025368">
    <property type="entry name" value="DUF4272"/>
</dbReference>
<proteinExistence type="predicted"/>
<dbReference type="Proteomes" id="UP000824189">
    <property type="component" value="Unassembled WGS sequence"/>
</dbReference>
<reference evidence="2" key="1">
    <citation type="journal article" date="2021" name="PeerJ">
        <title>Extensive microbial diversity within the chicken gut microbiome revealed by metagenomics and culture.</title>
        <authorList>
            <person name="Gilroy R."/>
            <person name="Ravi A."/>
            <person name="Getino M."/>
            <person name="Pursley I."/>
            <person name="Horton D.L."/>
            <person name="Alikhan N.F."/>
            <person name="Baker D."/>
            <person name="Gharbi K."/>
            <person name="Hall N."/>
            <person name="Watson M."/>
            <person name="Adriaenssens E.M."/>
            <person name="Foster-Nyarko E."/>
            <person name="Jarju S."/>
            <person name="Secka A."/>
            <person name="Antonio M."/>
            <person name="Oren A."/>
            <person name="Chaudhuri R.R."/>
            <person name="La Ragione R."/>
            <person name="Hildebrand F."/>
            <person name="Pallen M.J."/>
        </authorList>
    </citation>
    <scope>NUCLEOTIDE SEQUENCE</scope>
    <source>
        <strain evidence="2">4376</strain>
    </source>
</reference>
<evidence type="ECO:0000313" key="3">
    <source>
        <dbReference type="Proteomes" id="UP000824189"/>
    </source>
</evidence>
<dbReference type="EMBL" id="DXFZ01000094">
    <property type="protein sequence ID" value="HIW96369.1"/>
    <property type="molecule type" value="Genomic_DNA"/>
</dbReference>
<dbReference type="Pfam" id="PF14094">
    <property type="entry name" value="DUF4272"/>
    <property type="match status" value="1"/>
</dbReference>
<evidence type="ECO:0000256" key="1">
    <source>
        <dbReference type="SAM" id="MobiDB-lite"/>
    </source>
</evidence>